<dbReference type="Proteomes" id="UP000806542">
    <property type="component" value="Unassembled WGS sequence"/>
</dbReference>
<evidence type="ECO:0000313" key="1">
    <source>
        <dbReference type="EMBL" id="MBE5041102.1"/>
    </source>
</evidence>
<keyword evidence="2" id="KW-1185">Reference proteome</keyword>
<dbReference type="Gene3D" id="2.180.10.10">
    <property type="entry name" value="RHS repeat-associated core"/>
    <property type="match status" value="1"/>
</dbReference>
<name>A0A9D5M7Q7_9FIRM</name>
<dbReference type="RefSeq" id="WP_226393639.1">
    <property type="nucleotide sequence ID" value="NZ_JADCKB010000035.1"/>
</dbReference>
<proteinExistence type="predicted"/>
<gene>
    <name evidence="1" type="ORF">INF28_11605</name>
</gene>
<accession>A0A9D5M7Q7</accession>
<evidence type="ECO:0000313" key="2">
    <source>
        <dbReference type="Proteomes" id="UP000806542"/>
    </source>
</evidence>
<organism evidence="1 2">
    <name type="scientific">Ructibacterium gallinarum</name>
    <dbReference type="NCBI Taxonomy" id="2779355"/>
    <lineage>
        <taxon>Bacteria</taxon>
        <taxon>Bacillati</taxon>
        <taxon>Bacillota</taxon>
        <taxon>Clostridia</taxon>
        <taxon>Eubacteriales</taxon>
        <taxon>Oscillospiraceae</taxon>
        <taxon>Ructibacterium</taxon>
    </lineage>
</organism>
<dbReference type="EMBL" id="JADCKB010000035">
    <property type="protein sequence ID" value="MBE5041102.1"/>
    <property type="molecule type" value="Genomic_DNA"/>
</dbReference>
<protein>
    <submittedName>
        <fullName evidence="1">Uncharacterized protein</fullName>
    </submittedName>
</protein>
<comment type="caution">
    <text evidence="1">The sequence shown here is derived from an EMBL/GenBank/DDBJ whole genome shotgun (WGS) entry which is preliminary data.</text>
</comment>
<reference evidence="1" key="1">
    <citation type="submission" date="2020-10" db="EMBL/GenBank/DDBJ databases">
        <title>ChiBAC.</title>
        <authorList>
            <person name="Zenner C."/>
            <person name="Hitch T.C.A."/>
            <person name="Clavel T."/>
        </authorList>
    </citation>
    <scope>NUCLEOTIDE SEQUENCE</scope>
    <source>
        <strain evidence="1">DSM 107454</strain>
    </source>
</reference>
<sequence>MMNSTADGSIEDAMAVYYTYNGYGELTEVETDSGLSAVYTYDVTGCRQSKTVNGETTRHIWDGDNMVYETDGGGAAKAKYYRASKLIAQKTGTATSYYN</sequence>
<dbReference type="AlphaFoldDB" id="A0A9D5M7Q7"/>